<gene>
    <name evidence="1" type="ORF">Slati_3538200</name>
</gene>
<evidence type="ECO:0000313" key="1">
    <source>
        <dbReference type="EMBL" id="KAL0417063.1"/>
    </source>
</evidence>
<sequence length="116" mass="13403">MEDLASKEEVLWKQRAKALWLAEGDRNTRYFHARANERRLNKEIKMINDSMGREIVGVEGIRKVISDYFGSIFATTRPLNAAMEEVIASVERQVTETMNNELIQPFTTEEIKQALD</sequence>
<reference evidence="1" key="2">
    <citation type="journal article" date="2024" name="Plant">
        <title>Genomic evolution and insights into agronomic trait innovations of Sesamum species.</title>
        <authorList>
            <person name="Miao H."/>
            <person name="Wang L."/>
            <person name="Qu L."/>
            <person name="Liu H."/>
            <person name="Sun Y."/>
            <person name="Le M."/>
            <person name="Wang Q."/>
            <person name="Wei S."/>
            <person name="Zheng Y."/>
            <person name="Lin W."/>
            <person name="Duan Y."/>
            <person name="Cao H."/>
            <person name="Xiong S."/>
            <person name="Wang X."/>
            <person name="Wei L."/>
            <person name="Li C."/>
            <person name="Ma Q."/>
            <person name="Ju M."/>
            <person name="Zhao R."/>
            <person name="Li G."/>
            <person name="Mu C."/>
            <person name="Tian Q."/>
            <person name="Mei H."/>
            <person name="Zhang T."/>
            <person name="Gao T."/>
            <person name="Zhang H."/>
        </authorList>
    </citation>
    <scope>NUCLEOTIDE SEQUENCE</scope>
    <source>
        <strain evidence="1">KEN1</strain>
    </source>
</reference>
<reference evidence="1" key="1">
    <citation type="submission" date="2020-06" db="EMBL/GenBank/DDBJ databases">
        <authorList>
            <person name="Li T."/>
            <person name="Hu X."/>
            <person name="Zhang T."/>
            <person name="Song X."/>
            <person name="Zhang H."/>
            <person name="Dai N."/>
            <person name="Sheng W."/>
            <person name="Hou X."/>
            <person name="Wei L."/>
        </authorList>
    </citation>
    <scope>NUCLEOTIDE SEQUENCE</scope>
    <source>
        <strain evidence="1">KEN1</strain>
        <tissue evidence="1">Leaf</tissue>
    </source>
</reference>
<comment type="caution">
    <text evidence="1">The sequence shown here is derived from an EMBL/GenBank/DDBJ whole genome shotgun (WGS) entry which is preliminary data.</text>
</comment>
<protein>
    <submittedName>
        <fullName evidence="1">Uncharacterized protein</fullName>
    </submittedName>
</protein>
<name>A0AAW2UKF1_9LAMI</name>
<accession>A0AAW2UKF1</accession>
<dbReference type="AlphaFoldDB" id="A0AAW2UKF1"/>
<organism evidence="1">
    <name type="scientific">Sesamum latifolium</name>
    <dbReference type="NCBI Taxonomy" id="2727402"/>
    <lineage>
        <taxon>Eukaryota</taxon>
        <taxon>Viridiplantae</taxon>
        <taxon>Streptophyta</taxon>
        <taxon>Embryophyta</taxon>
        <taxon>Tracheophyta</taxon>
        <taxon>Spermatophyta</taxon>
        <taxon>Magnoliopsida</taxon>
        <taxon>eudicotyledons</taxon>
        <taxon>Gunneridae</taxon>
        <taxon>Pentapetalae</taxon>
        <taxon>asterids</taxon>
        <taxon>lamiids</taxon>
        <taxon>Lamiales</taxon>
        <taxon>Pedaliaceae</taxon>
        <taxon>Sesamum</taxon>
    </lineage>
</organism>
<proteinExistence type="predicted"/>
<dbReference type="EMBL" id="JACGWN010000012">
    <property type="protein sequence ID" value="KAL0417063.1"/>
    <property type="molecule type" value="Genomic_DNA"/>
</dbReference>